<dbReference type="RefSeq" id="WP_005137926.1">
    <property type="nucleotide sequence ID" value="NZ_FVAG01000019.1"/>
</dbReference>
<accession>A0A1U3NJ47</accession>
<proteinExistence type="predicted"/>
<reference evidence="1 2" key="1">
    <citation type="submission" date="2016-11" db="EMBL/GenBank/DDBJ databases">
        <authorList>
            <consortium name="Pathogen Informatics"/>
        </authorList>
    </citation>
    <scope>NUCLEOTIDE SEQUENCE [LARGE SCALE GENOMIC DNA]</scope>
    <source>
        <strain evidence="1 2">911</strain>
    </source>
</reference>
<dbReference type="EMBL" id="FVGW01000001">
    <property type="protein sequence ID" value="SKL52619.1"/>
    <property type="molecule type" value="Genomic_DNA"/>
</dbReference>
<protein>
    <submittedName>
        <fullName evidence="1">Uncharacterized protein</fullName>
    </submittedName>
</protein>
<evidence type="ECO:0000313" key="1">
    <source>
        <dbReference type="EMBL" id="SKL52619.1"/>
    </source>
</evidence>
<organism evidence="1 2">
    <name type="scientific">Mycobacteroides abscessus subsp. massiliense</name>
    <dbReference type="NCBI Taxonomy" id="1962118"/>
    <lineage>
        <taxon>Bacteria</taxon>
        <taxon>Bacillati</taxon>
        <taxon>Actinomycetota</taxon>
        <taxon>Actinomycetes</taxon>
        <taxon>Mycobacteriales</taxon>
        <taxon>Mycobacteriaceae</taxon>
        <taxon>Mycobacteroides</taxon>
        <taxon>Mycobacteroides abscessus</taxon>
    </lineage>
</organism>
<evidence type="ECO:0000313" key="2">
    <source>
        <dbReference type="Proteomes" id="UP000190074"/>
    </source>
</evidence>
<dbReference type="AlphaFoldDB" id="A0A1U3NJ47"/>
<sequence length="166" mass="18967">MSLERNGFQMHTYTTDKDFIMWMGAEPGKAHRQIEININSIGEDRDGVADVAFSIYKVPDGTEYDEFPYPHEWIQTCGATAERLTVEIRRKESDGVRRMYTIGRPSAANESEQSETVYNGDSEYLVRPSEVLSAAEAIELFQHYYNHLDVAPGWHLREQPEFADAG</sequence>
<gene>
    <name evidence="1" type="ORF">SAMEA2259716_00908</name>
</gene>
<name>A0A1U3NJ47_9MYCO</name>
<dbReference type="Proteomes" id="UP000190074">
    <property type="component" value="Unassembled WGS sequence"/>
</dbReference>